<feature type="compositionally biased region" description="Basic and acidic residues" evidence="1">
    <location>
        <begin position="166"/>
        <end position="179"/>
    </location>
</feature>
<accession>A0A5B7FZA8</accession>
<protein>
    <submittedName>
        <fullName evidence="2">Uncharacterized protein</fullName>
    </submittedName>
</protein>
<proteinExistence type="predicted"/>
<evidence type="ECO:0000313" key="2">
    <source>
        <dbReference type="EMBL" id="MPC52841.1"/>
    </source>
</evidence>
<dbReference type="EMBL" id="VSRR010011192">
    <property type="protein sequence ID" value="MPC52841.1"/>
    <property type="molecule type" value="Genomic_DNA"/>
</dbReference>
<organism evidence="2 3">
    <name type="scientific">Portunus trituberculatus</name>
    <name type="common">Swimming crab</name>
    <name type="synonym">Neptunus trituberculatus</name>
    <dbReference type="NCBI Taxonomy" id="210409"/>
    <lineage>
        <taxon>Eukaryota</taxon>
        <taxon>Metazoa</taxon>
        <taxon>Ecdysozoa</taxon>
        <taxon>Arthropoda</taxon>
        <taxon>Crustacea</taxon>
        <taxon>Multicrustacea</taxon>
        <taxon>Malacostraca</taxon>
        <taxon>Eumalacostraca</taxon>
        <taxon>Eucarida</taxon>
        <taxon>Decapoda</taxon>
        <taxon>Pleocyemata</taxon>
        <taxon>Brachyura</taxon>
        <taxon>Eubrachyura</taxon>
        <taxon>Portunoidea</taxon>
        <taxon>Portunidae</taxon>
        <taxon>Portuninae</taxon>
        <taxon>Portunus</taxon>
    </lineage>
</organism>
<name>A0A5B7FZA8_PORTR</name>
<gene>
    <name evidence="2" type="ORF">E2C01_046720</name>
</gene>
<sequence length="179" mass="19091">MPTQTLPPYLHLPPFLLSPSLQRESHYITIRHAIPPTQLRHYHRRSSALSFIALICRSDADVAVAAAAPASPRPILPRRSACSASPAFPSPSLLCLTPASVSSTLPINLLLRMSFSLSSSCRPHTCLSHLYSFSSSSFFSSSSSSSSSSSYTQDIISSFGGAHGGGEVRGEADLSEAEK</sequence>
<evidence type="ECO:0000256" key="1">
    <source>
        <dbReference type="SAM" id="MobiDB-lite"/>
    </source>
</evidence>
<comment type="caution">
    <text evidence="2">The sequence shown here is derived from an EMBL/GenBank/DDBJ whole genome shotgun (WGS) entry which is preliminary data.</text>
</comment>
<dbReference type="Proteomes" id="UP000324222">
    <property type="component" value="Unassembled WGS sequence"/>
</dbReference>
<feature type="region of interest" description="Disordered" evidence="1">
    <location>
        <begin position="160"/>
        <end position="179"/>
    </location>
</feature>
<evidence type="ECO:0000313" key="3">
    <source>
        <dbReference type="Proteomes" id="UP000324222"/>
    </source>
</evidence>
<reference evidence="2 3" key="1">
    <citation type="submission" date="2019-05" db="EMBL/GenBank/DDBJ databases">
        <title>Another draft genome of Portunus trituberculatus and its Hox gene families provides insights of decapod evolution.</title>
        <authorList>
            <person name="Jeong J.-H."/>
            <person name="Song I."/>
            <person name="Kim S."/>
            <person name="Choi T."/>
            <person name="Kim D."/>
            <person name="Ryu S."/>
            <person name="Kim W."/>
        </authorList>
    </citation>
    <scope>NUCLEOTIDE SEQUENCE [LARGE SCALE GENOMIC DNA]</scope>
    <source>
        <tissue evidence="2">Muscle</tissue>
    </source>
</reference>
<keyword evidence="3" id="KW-1185">Reference proteome</keyword>
<dbReference type="AlphaFoldDB" id="A0A5B7FZA8"/>